<dbReference type="Pfam" id="PF11341">
    <property type="entry name" value="DUF3143"/>
    <property type="match status" value="1"/>
</dbReference>
<dbReference type="Proteomes" id="UP000033607">
    <property type="component" value="Unassembled WGS sequence"/>
</dbReference>
<evidence type="ECO:0000313" key="2">
    <source>
        <dbReference type="Proteomes" id="UP000033607"/>
    </source>
</evidence>
<dbReference type="AlphaFoldDB" id="A0A0F5YGW6"/>
<dbReference type="EMBL" id="LATL02000073">
    <property type="protein sequence ID" value="KKD38116.1"/>
    <property type="molecule type" value="Genomic_DNA"/>
</dbReference>
<dbReference type="OrthoDB" id="487334at2"/>
<sequence>MTLPSSQTPLYNHTLPKIEEWLRSQGCQQDTHELHCWRIERSTWKAELWLDVEQITVRYINAAEGNQDIQRSFKYSLSRQDIEEAVFSGP</sequence>
<evidence type="ECO:0008006" key="3">
    <source>
        <dbReference type="Google" id="ProtNLM"/>
    </source>
</evidence>
<gene>
    <name evidence="1" type="ORF">WN50_10640</name>
</gene>
<accession>A0A0F5YGW6</accession>
<dbReference type="RefSeq" id="WP_046278533.1">
    <property type="nucleotide sequence ID" value="NZ_LATL02000073.1"/>
</dbReference>
<protein>
    <recommendedName>
        <fullName evidence="3">DUF3143 domain-containing protein</fullName>
    </recommendedName>
</protein>
<proteinExistence type="predicted"/>
<organism evidence="1 2">
    <name type="scientific">Limnoraphis robusta CS-951</name>
    <dbReference type="NCBI Taxonomy" id="1637645"/>
    <lineage>
        <taxon>Bacteria</taxon>
        <taxon>Bacillati</taxon>
        <taxon>Cyanobacteriota</taxon>
        <taxon>Cyanophyceae</taxon>
        <taxon>Oscillatoriophycideae</taxon>
        <taxon>Oscillatoriales</taxon>
        <taxon>Sirenicapillariaceae</taxon>
        <taxon>Limnoraphis</taxon>
    </lineage>
</organism>
<dbReference type="InterPro" id="IPR021489">
    <property type="entry name" value="DUF3143"/>
</dbReference>
<dbReference type="PANTHER" id="PTHR35765">
    <property type="entry name" value="OS05G0569200 PROTEIN"/>
    <property type="match status" value="1"/>
</dbReference>
<reference evidence="1 2" key="1">
    <citation type="submission" date="2015-06" db="EMBL/GenBank/DDBJ databases">
        <title>Draft genome assembly of filamentous brackish cyanobacterium Limnoraphis robusta strain CS-951.</title>
        <authorList>
            <person name="Willis A."/>
            <person name="Parks M."/>
            <person name="Burford M.A."/>
        </authorList>
    </citation>
    <scope>NUCLEOTIDE SEQUENCE [LARGE SCALE GENOMIC DNA]</scope>
    <source>
        <strain evidence="1 2">CS-951</strain>
    </source>
</reference>
<dbReference type="PATRIC" id="fig|1637645.4.peg.1465"/>
<dbReference type="PANTHER" id="PTHR35765:SF2">
    <property type="entry name" value="OS05G0569200 PROTEIN"/>
    <property type="match status" value="1"/>
</dbReference>
<comment type="caution">
    <text evidence="1">The sequence shown here is derived from an EMBL/GenBank/DDBJ whole genome shotgun (WGS) entry which is preliminary data.</text>
</comment>
<name>A0A0F5YGW6_9CYAN</name>
<evidence type="ECO:0000313" key="1">
    <source>
        <dbReference type="EMBL" id="KKD38116.1"/>
    </source>
</evidence>